<evidence type="ECO:0000259" key="1">
    <source>
        <dbReference type="Pfam" id="PF18628"/>
    </source>
</evidence>
<accession>A0A2I7QJI4</accession>
<reference evidence="3 4" key="1">
    <citation type="submission" date="2017-11" db="EMBL/GenBank/DDBJ databases">
        <title>A major lineage of nontailed dsDNA viruses as unrecognized killers of marine bacteria.</title>
        <authorList>
            <person name="Kauffman K.M."/>
            <person name="Hussain F.A."/>
            <person name="Yang J."/>
            <person name="Arevalo P."/>
            <person name="Brown J.M."/>
            <person name="Chang W.K."/>
            <person name="VanInsberghe D."/>
            <person name="Elsherbini J."/>
            <person name="Cutler M.B."/>
            <person name="Kelly L."/>
            <person name="Polz M.F."/>
        </authorList>
    </citation>
    <scope>NUCLEOTIDE SEQUENCE [LARGE SCALE GENOMIC DNA]</scope>
</reference>
<dbReference type="InterPro" id="IPR053751">
    <property type="entry name" value="Viral_Major_Capsid_sf"/>
</dbReference>
<dbReference type="InterPro" id="IPR041377">
    <property type="entry name" value="P2_N"/>
</dbReference>
<dbReference type="EMBL" id="MG592394">
    <property type="protein sequence ID" value="AUR81558.1"/>
    <property type="molecule type" value="Genomic_DNA"/>
</dbReference>
<feature type="domain" description="Viral coat protein P2 N-terminal" evidence="1">
    <location>
        <begin position="8"/>
        <end position="139"/>
    </location>
</feature>
<gene>
    <name evidence="3" type="ORF">NVP1008O_12</name>
</gene>
<evidence type="ECO:0000259" key="2">
    <source>
        <dbReference type="Pfam" id="PF25513"/>
    </source>
</evidence>
<keyword evidence="4" id="KW-1185">Reference proteome</keyword>
<proteinExistence type="predicted"/>
<feature type="domain" description="Viral coat protein P2 C-terminal" evidence="2">
    <location>
        <begin position="148"/>
        <end position="278"/>
    </location>
</feature>
<dbReference type="Pfam" id="PF25513">
    <property type="entry name" value="P2_C"/>
    <property type="match status" value="1"/>
</dbReference>
<dbReference type="Gene3D" id="2.60.120.730">
    <property type="match status" value="2"/>
</dbReference>
<protein>
    <submittedName>
        <fullName evidence="3">Coil containing protein</fullName>
    </submittedName>
</protein>
<dbReference type="Pfam" id="PF18628">
    <property type="entry name" value="P2_N"/>
    <property type="match status" value="1"/>
</dbReference>
<evidence type="ECO:0000313" key="3">
    <source>
        <dbReference type="EMBL" id="AUR81558.1"/>
    </source>
</evidence>
<sequence>MSFRSNKVLPNFNGVGAGQTATLDVPIGSTYHQIAFEIAGVSPQELKNFKVLLNGIPHIELPSMSTLAEMNEFDGIGGAMGVLILDFERFGLLTRQARELTAIGTGMGDADPNQVRTFQIQMDIDPAATNPSIRATATTSPASMSGLIRKIRLFNKTPTGSGLFEISDLPKGDMINKVFFVAQEDTKIDKLTLELDNFVKFERTAGLNDVLQMNAGVRVPNPKMYVLDPTEMGYGAEVIDTVYPAGHPREGQNLSDVRFKLNMSGGQGQLVIVEYLGAVER</sequence>
<dbReference type="Proteomes" id="UP000276109">
    <property type="component" value="Segment"/>
</dbReference>
<name>A0A2I7QJI4_9VIRU</name>
<dbReference type="InterPro" id="IPR057915">
    <property type="entry name" value="P2_C"/>
</dbReference>
<organism evidence="3 4">
    <name type="scientific">Vibrio phage 1.008.O._10N.286.54.E5</name>
    <dbReference type="NCBI Taxonomy" id="1881242"/>
    <lineage>
        <taxon>Viruses</taxon>
        <taxon>Varidnaviria</taxon>
        <taxon>Abadenavirae</taxon>
        <taxon>Produgelaviricota</taxon>
        <taxon>Belvinaviricetes</taxon>
        <taxon>Vinavirales</taxon>
        <taxon>Autolykiviridae</taxon>
        <taxon>Ameliavirus</taxon>
        <taxon>Ameliavirus viph1008o</taxon>
        <taxon>Paulavirus viph1008o</taxon>
    </lineage>
</organism>
<evidence type="ECO:0000313" key="4">
    <source>
        <dbReference type="Proteomes" id="UP000276109"/>
    </source>
</evidence>